<dbReference type="PROSITE" id="PS50071">
    <property type="entry name" value="HOMEOBOX_2"/>
    <property type="match status" value="1"/>
</dbReference>
<dbReference type="GO" id="GO:0009952">
    <property type="term" value="P:anterior/posterior pattern specification"/>
    <property type="evidence" value="ECO:0007669"/>
    <property type="project" value="TreeGrafter"/>
</dbReference>
<dbReference type="PRINTS" id="PR00031">
    <property type="entry name" value="HTHREPRESSR"/>
</dbReference>
<dbReference type="InterPro" id="IPR017970">
    <property type="entry name" value="Homeobox_CS"/>
</dbReference>
<dbReference type="PANTHER" id="PTHR45659">
    <property type="entry name" value="HOMEOBOX PROTEIN HOX"/>
    <property type="match status" value="1"/>
</dbReference>
<feature type="region of interest" description="Disordered" evidence="10">
    <location>
        <begin position="154"/>
        <end position="182"/>
    </location>
</feature>
<evidence type="ECO:0000256" key="4">
    <source>
        <dbReference type="ARBA" id="ARBA00023125"/>
    </source>
</evidence>
<evidence type="ECO:0000256" key="2">
    <source>
        <dbReference type="ARBA" id="ARBA00009107"/>
    </source>
</evidence>
<dbReference type="InterPro" id="IPR001827">
    <property type="entry name" value="Homeobox_Antennapedia_CS"/>
</dbReference>
<dbReference type="SMART" id="SM00389">
    <property type="entry name" value="HOX"/>
    <property type="match status" value="1"/>
</dbReference>
<dbReference type="Pfam" id="PF00046">
    <property type="entry name" value="Homeodomain"/>
    <property type="match status" value="1"/>
</dbReference>
<organism evidence="12">
    <name type="scientific">Milnesium tardigradum</name>
    <name type="common">Water bear</name>
    <name type="synonym">Tardigrade</name>
    <dbReference type="NCBI Taxonomy" id="46460"/>
    <lineage>
        <taxon>Eukaryota</taxon>
        <taxon>Metazoa</taxon>
        <taxon>Ecdysozoa</taxon>
        <taxon>Tardigrada</taxon>
        <taxon>Eutardigrada</taxon>
        <taxon>Apochela</taxon>
        <taxon>Milnesiidae</taxon>
        <taxon>Milnesium</taxon>
    </lineage>
</organism>
<dbReference type="InterPro" id="IPR050296">
    <property type="entry name" value="Antp_homeobox"/>
</dbReference>
<dbReference type="SUPFAM" id="SSF46689">
    <property type="entry name" value="Homeodomain-like"/>
    <property type="match status" value="1"/>
</dbReference>
<dbReference type="PANTHER" id="PTHR45659:SF4">
    <property type="entry name" value="HOMEOBOX PROTEIN ABDOMINAL-A"/>
    <property type="match status" value="1"/>
</dbReference>
<dbReference type="GO" id="GO:0000978">
    <property type="term" value="F:RNA polymerase II cis-regulatory region sequence-specific DNA binding"/>
    <property type="evidence" value="ECO:0007669"/>
    <property type="project" value="TreeGrafter"/>
</dbReference>
<evidence type="ECO:0000256" key="10">
    <source>
        <dbReference type="SAM" id="MobiDB-lite"/>
    </source>
</evidence>
<comment type="subcellular location">
    <subcellularLocation>
        <location evidence="1 7 8">Nucleus</location>
    </subcellularLocation>
</comment>
<reference evidence="12" key="1">
    <citation type="journal article" date="2016" name="Curr. Biol.">
        <title>The Compact Body Plan of Tardigrades Evolved by the Loss of a Large Body Region.</title>
        <authorList>
            <person name="Smith F.W."/>
            <person name="Boothby T.C."/>
            <person name="Giovannini I."/>
            <person name="Rebecchi L."/>
            <person name="Jockusch E.L."/>
            <person name="Goldstein B."/>
        </authorList>
    </citation>
    <scope>NUCLEOTIDE SEQUENCE</scope>
</reference>
<dbReference type="CDD" id="cd00086">
    <property type="entry name" value="homeodomain"/>
    <property type="match status" value="1"/>
</dbReference>
<evidence type="ECO:0000256" key="1">
    <source>
        <dbReference type="ARBA" id="ARBA00004123"/>
    </source>
</evidence>
<keyword evidence="4 7" id="KW-0238">DNA-binding</keyword>
<dbReference type="AlphaFoldDB" id="A0A0U2SRZ9"/>
<dbReference type="EMBL" id="KT991407">
    <property type="protein sequence ID" value="ALT32062.1"/>
    <property type="molecule type" value="mRNA"/>
</dbReference>
<dbReference type="PROSITE" id="PS00027">
    <property type="entry name" value="HOMEOBOX_1"/>
    <property type="match status" value="1"/>
</dbReference>
<evidence type="ECO:0000256" key="5">
    <source>
        <dbReference type="ARBA" id="ARBA00023155"/>
    </source>
</evidence>
<dbReference type="PRINTS" id="PR00024">
    <property type="entry name" value="HOMEOBOX"/>
</dbReference>
<accession>A0A0U2SRZ9</accession>
<feature type="region of interest" description="Disordered" evidence="10">
    <location>
        <begin position="1"/>
        <end position="25"/>
    </location>
</feature>
<dbReference type="PROSITE" id="PS00032">
    <property type="entry name" value="ANTENNAPEDIA"/>
    <property type="match status" value="1"/>
</dbReference>
<dbReference type="FunFam" id="1.10.10.60:FF:000017">
    <property type="entry name" value="Homeobox protein antennapedia"/>
    <property type="match status" value="1"/>
</dbReference>
<protein>
    <submittedName>
        <fullName evidence="12">Fushi tarazu</fullName>
    </submittedName>
</protein>
<evidence type="ECO:0000256" key="3">
    <source>
        <dbReference type="ARBA" id="ARBA00022473"/>
    </source>
</evidence>
<dbReference type="InterPro" id="IPR000047">
    <property type="entry name" value="HTH_motif"/>
</dbReference>
<dbReference type="GO" id="GO:0000981">
    <property type="term" value="F:DNA-binding transcription factor activity, RNA polymerase II-specific"/>
    <property type="evidence" value="ECO:0007669"/>
    <property type="project" value="InterPro"/>
</dbReference>
<comment type="similarity">
    <text evidence="2 9">Belongs to the Antp homeobox family.</text>
</comment>
<dbReference type="PRINTS" id="PR00025">
    <property type="entry name" value="ANTENNAPEDIA"/>
</dbReference>
<evidence type="ECO:0000256" key="7">
    <source>
        <dbReference type="PROSITE-ProRule" id="PRU00108"/>
    </source>
</evidence>
<evidence type="ECO:0000256" key="8">
    <source>
        <dbReference type="RuleBase" id="RU000682"/>
    </source>
</evidence>
<dbReference type="InterPro" id="IPR001356">
    <property type="entry name" value="HD"/>
</dbReference>
<evidence type="ECO:0000256" key="9">
    <source>
        <dbReference type="RuleBase" id="RU004442"/>
    </source>
</evidence>
<keyword evidence="3" id="KW-0217">Developmental protein</keyword>
<feature type="domain" description="Homeobox" evidence="11">
    <location>
        <begin position="94"/>
        <end position="154"/>
    </location>
</feature>
<keyword evidence="6 7" id="KW-0539">Nucleus</keyword>
<proteinExistence type="evidence at transcript level"/>
<sequence>MNDSQSYYPMDSDTHAHTHHHSHMHPMSYGTAAAVAAMYASHSHLSTPISPSLTSPNQMGSDSSGSLAASLGFSPKVNTHLYPWMRSYGVDGGFGSKRTRQTYTRYQTLELEKEFLYNRYLTRRRRIEIASSLGLSERQIKIWFQNRRMKYKKETKNGNEGATTNGAAVSGSISIGTKTEPK</sequence>
<evidence type="ECO:0000259" key="11">
    <source>
        <dbReference type="PROSITE" id="PS50071"/>
    </source>
</evidence>
<dbReference type="Gene3D" id="1.10.10.60">
    <property type="entry name" value="Homeodomain-like"/>
    <property type="match status" value="1"/>
</dbReference>
<feature type="compositionally biased region" description="Polar residues" evidence="10">
    <location>
        <begin position="158"/>
        <end position="182"/>
    </location>
</feature>
<name>A0A0U2SRZ9_MILTA</name>
<evidence type="ECO:0000313" key="12">
    <source>
        <dbReference type="EMBL" id="ALT32062.1"/>
    </source>
</evidence>
<dbReference type="InterPro" id="IPR020479">
    <property type="entry name" value="HD_metazoa"/>
</dbReference>
<keyword evidence="5 7" id="KW-0371">Homeobox</keyword>
<evidence type="ECO:0000256" key="6">
    <source>
        <dbReference type="ARBA" id="ARBA00023242"/>
    </source>
</evidence>
<feature type="DNA-binding region" description="Homeobox" evidence="7">
    <location>
        <begin position="96"/>
        <end position="155"/>
    </location>
</feature>
<dbReference type="InterPro" id="IPR009057">
    <property type="entry name" value="Homeodomain-like_sf"/>
</dbReference>
<dbReference type="GO" id="GO:0005634">
    <property type="term" value="C:nucleus"/>
    <property type="evidence" value="ECO:0007669"/>
    <property type="project" value="UniProtKB-SubCell"/>
</dbReference>
<dbReference type="InterPro" id="IPR017995">
    <property type="entry name" value="Homeobox_antennapedia"/>
</dbReference>